<dbReference type="RefSeq" id="WP_274163181.1">
    <property type="nucleotide sequence ID" value="NZ_JAJUBC010000003.1"/>
</dbReference>
<accession>A0ABT5QW79</accession>
<proteinExistence type="predicted"/>
<dbReference type="Proteomes" id="UP001149400">
    <property type="component" value="Unassembled WGS sequence"/>
</dbReference>
<sequence>MKQAIEFNHYHAKTMIIGARKKQPFASYVFVHKGSALIRLGKHELPLCTNQGFWLPMECLNAMTVLKGSEVSTLNFSVRSIASLPTQAGFVESSSLMKGIVEQLVQYQKRDQQQWDSPHGRLLRCARDYLSIVTPTDNKSNVFRQLLGSLDALNNGHALNDTQRDELKRALGISDDDIAIQLRVREWVRLHKSGRSFAKIAADVGLSESEVGQLLEHVAGVS</sequence>
<protein>
    <recommendedName>
        <fullName evidence="3">AraC family transcriptional regulator</fullName>
    </recommendedName>
</protein>
<evidence type="ECO:0000313" key="2">
    <source>
        <dbReference type="Proteomes" id="UP001149400"/>
    </source>
</evidence>
<gene>
    <name evidence="1" type="ORF">LRP50_03910</name>
</gene>
<keyword evidence="2" id="KW-1185">Reference proteome</keyword>
<reference evidence="1" key="1">
    <citation type="submission" date="2021-12" db="EMBL/GenBank/DDBJ databases">
        <title>Enterovibrio ZSDZ35 sp. nov. and Enterovibrio ZSDZ42 sp. nov., isolated from coastal seawater in Qingdao.</title>
        <authorList>
            <person name="Zhang P."/>
        </authorList>
    </citation>
    <scope>NUCLEOTIDE SEQUENCE</scope>
    <source>
        <strain evidence="1">ZSDZ42</strain>
    </source>
</reference>
<evidence type="ECO:0000313" key="1">
    <source>
        <dbReference type="EMBL" id="MDD1792268.1"/>
    </source>
</evidence>
<organism evidence="1 2">
    <name type="scientific">Enterovibrio gelatinilyticus</name>
    <dbReference type="NCBI Taxonomy" id="2899819"/>
    <lineage>
        <taxon>Bacteria</taxon>
        <taxon>Pseudomonadati</taxon>
        <taxon>Pseudomonadota</taxon>
        <taxon>Gammaproteobacteria</taxon>
        <taxon>Vibrionales</taxon>
        <taxon>Vibrionaceae</taxon>
        <taxon>Enterovibrio</taxon>
    </lineage>
</organism>
<dbReference type="EMBL" id="JAJUBC010000003">
    <property type="protein sequence ID" value="MDD1792268.1"/>
    <property type="molecule type" value="Genomic_DNA"/>
</dbReference>
<evidence type="ECO:0008006" key="3">
    <source>
        <dbReference type="Google" id="ProtNLM"/>
    </source>
</evidence>
<comment type="caution">
    <text evidence="1">The sequence shown here is derived from an EMBL/GenBank/DDBJ whole genome shotgun (WGS) entry which is preliminary data.</text>
</comment>
<name>A0ABT5QW79_9GAMM</name>